<feature type="chain" id="PRO_5035169455" evidence="9">
    <location>
        <begin position="17"/>
        <end position="2358"/>
    </location>
</feature>
<gene>
    <name evidence="12" type="primary">LOC108718613</name>
</gene>
<evidence type="ECO:0000256" key="8">
    <source>
        <dbReference type="SAM" id="MobiDB-lite"/>
    </source>
</evidence>
<dbReference type="Pfam" id="PF22633">
    <property type="entry name" value="F5_F8_type_C_2"/>
    <property type="match status" value="13"/>
</dbReference>
<organism evidence="11 12">
    <name type="scientific">Xenopus laevis</name>
    <name type="common">African clawed frog</name>
    <dbReference type="NCBI Taxonomy" id="8355"/>
    <lineage>
        <taxon>Eukaryota</taxon>
        <taxon>Metazoa</taxon>
        <taxon>Chordata</taxon>
        <taxon>Craniata</taxon>
        <taxon>Vertebrata</taxon>
        <taxon>Euteleostomi</taxon>
        <taxon>Amphibia</taxon>
        <taxon>Batrachia</taxon>
        <taxon>Anura</taxon>
        <taxon>Pipoidea</taxon>
        <taxon>Pipidae</taxon>
        <taxon>Xenopodinae</taxon>
        <taxon>Xenopus</taxon>
        <taxon>Xenopus</taxon>
    </lineage>
</organism>
<evidence type="ECO:0000256" key="7">
    <source>
        <dbReference type="ARBA" id="ARBA00023157"/>
    </source>
</evidence>
<keyword evidence="7" id="KW-1015">Disulfide bond</keyword>
<evidence type="ECO:0000256" key="5">
    <source>
        <dbReference type="ARBA" id="ARBA00022734"/>
    </source>
</evidence>
<evidence type="ECO:0000256" key="1">
    <source>
        <dbReference type="ARBA" id="ARBA00002219"/>
    </source>
</evidence>
<keyword evidence="11" id="KW-1185">Reference proteome</keyword>
<dbReference type="GO" id="GO:0010185">
    <property type="term" value="P:regulation of cellular defense response"/>
    <property type="evidence" value="ECO:0007669"/>
    <property type="project" value="UniProtKB-ARBA"/>
</dbReference>
<sequence length="2358" mass="258823">MKCIMVLLAYAAVGWTQLCDPRPGAVNLARFGDVQQSSTWEPQYGAETAVDGIKETDMSLSPCTHTGNDHPAWWQLDLKESFEVQSVVIVNRGDCCSERLLGAEIRVGNSLAELNYTVCGTIDDVSEASLRICCNGTEGQYVSVVIPGREEYLTLCEVEVYGKESNTRTEINLARTGEVTQSSTLEPQFGAEAAVDGIIETNSTVHPCTHTNNDNSAWWRLDLKKTYNVGTVVIANREDCCSERLLGAEIRVGSSRDNNNPVCGAITNISQAIITLSCNGMEGRYVSVVIPGREEYLSLCEVEVYGEESEMHGEDPTNGTVNLARSGEVHQSSTYDQQYGAGAAIDGFTDTDILVHPCTHTDYDNPAWWRLDLKKRYKVETVVIVNREDCCSERLLGAKIRVGDSADNNNPVCGAITNISQASITLVCNGMVGRYVSVVISRREEYLTLCEVEVYGAEAEIYEEESKNATVNLARSGEVRQSSTYDQQYGAEAAIDGFTDTDILVHPCSHTDYDNPAWWQLDLKRRYKVETVVIVNREDCCSERLLGAEIHVGDSTDNNNLICGAITNISQATITLYCKGLEGRYVSVVIPGREEYLTLCEVEVYGEESEIYEEDPKNMTGGEEVYGAAAEIHEEDPKNATGGVEVYGAEAEIHEEDPKNTTGGMEVYGAEAEIHEEDPKNMTGGEEVYGAAAEIHEEDPKNATGGVEVYGAEAEIHEEDPKNRTSGVEVYGAAAEIHEEDPKNATEGVEVYGAEAEIHEEDPKNMTGGVENYGTEAEIHEEDPKNATGGVEIYGAEEEIHEEDPKNATGGEEVYGAAAEIHEEDPKNATGGVEVYGAEAEIHEEDPKNTTGRVEVYGAEAEIHEEDPKNMTSGVENYGAEAEIHEEDPKNVTGGEEVYGAAAEIHEEDPKNATGGVEVYGAEAEIHEEDPKNRTSGVEVHGAAAEIHEEDPKNATEGVEVYGAEAEIHEEDPKNATEEVEVSGAEADIHEEDPKNVTEGVEVYGAEAEIHEEDPKNATGGVEVYGAEAEIHEEDPKNVTEELEVYGAEAEIHEEDHKNATVNLARSGEVRQSSTYDQQYGAGAAIDGFTDTDILVHPCTHTDYDNPAWWRLNLKRRYKVETVVIVNREDCCSERLLGAEIRIGDSTDNNNPVCSTITNISQATITLSCNGLEGRYVSVVIPGREEYLTLCEVEVYGEESYKQTAVNLARSGDVKQSSTYESHYNAETAVDSIKETDISIHPCSHTFNDNPAWWRLDLKKIYRIESVVIVNRGDCCSERLFGAEIRVGDSADNNNPVCGTITNIAHSTITLSCNGLDGHFVSVVIPGREEYLTLCEVEVYGEESTDIAAVNLARSGDVRQSSTYEPHYSAETAIDGIIETDISIHPCSHTSSDNPAWWRLDLKKIYKVDSVVIVNRMDCCSERLMGAQIHVGDSADNKNPVCGTIFDISKATITILCNGLEGRYVSVVIPGREEYLTLCEVEVYGRESNNVKAVNLARTGEVTQSSSYESHYSAETAIDGIIETDISIRPCSHTNDDNPAWWRLDLKKVHKVDAVAIVNRMDCCSERLLGAEIRVGNSADNNNPVCGTVTNISQATINLFCYGLEGRFVSVVIPGRAEYLTLCEVEVFGEESSSATAVNLARFGDVRQSSTYEPHYSAETAIDGIIETDISIRACTHTFDDNPAWWRLDLKKIYKIDSVVIVNRMDCCSERLLGAEIHIGDSADNNNPVCDNITDISQATITLYCNGMEGRYVSVVIPGRSEYLTLCEVEVYGEESNNSKAVNLGRFGDVRQSSTYEPHYSAETAIDGIIETDIAIHPCTHTFDDNPSWWRLDLKNIYNVQTVVIVNRMDCCSERLLGAEIRVGNSGDNNNPICATITEVSQATITLSCNGLEGRYVSVVISGRAEYLTLCEVEVYGEKSKNVTVNVAQSGEVRQSSDYEPQYSAETAVDGVIESDISVHPCTHTSDDYGPWWQVDLKNRYKVNTVVMVNRMDCCSERLLGAEIRVGDLTDNNNPVCGTVTDVSQAIITLSCRGLEGQYVSVVIPGRSEYLTLCEVEVYGEEVYCLANNLARSGDVKQSSTFDPKYTAQSAVDGNKENNIFKSPCAHTNKDNPAWWQLDLKKTYNIDTVVIVNRGDSCSERLLKAEIRVGNSADNNNPVCATITDVSQSTITLCCKGMGGRYVSVVISDRAEYLQLCEVEVYGQEPKSTDVNLARLGEASQSSTYRPEYNAATAIDGNKWTNMMGGSCSHTNNDNPAWWQLDLKKWYKIETVVIVNRGDCCGERLKGAEIRVGNSADKNNPVCGTITDVSQLTITLSCKGMVGRYVSVVIPGRPENLQICEVEVYGTEPEYNGVKLCW</sequence>
<feature type="domain" description="Fucolectin tachylectin-4 pentraxin-1" evidence="10">
    <location>
        <begin position="470"/>
        <end position="618"/>
    </location>
</feature>
<comment type="similarity">
    <text evidence="2">Belongs to the fucolectin family.</text>
</comment>
<dbReference type="GeneID" id="108718613"/>
<dbReference type="Proteomes" id="UP000186698">
    <property type="component" value="Chromosome 6L"/>
</dbReference>
<feature type="domain" description="Fucolectin tachylectin-4 pentraxin-1" evidence="10">
    <location>
        <begin position="2068"/>
        <end position="2210"/>
    </location>
</feature>
<evidence type="ECO:0000313" key="12">
    <source>
        <dbReference type="RefSeq" id="XP_041422609.1"/>
    </source>
</evidence>
<keyword evidence="6" id="KW-0106">Calcium</keyword>
<evidence type="ECO:0000256" key="2">
    <source>
        <dbReference type="ARBA" id="ARBA00010147"/>
    </source>
</evidence>
<feature type="domain" description="Fucolectin tachylectin-4 pentraxin-1" evidence="10">
    <location>
        <begin position="25"/>
        <end position="166"/>
    </location>
</feature>
<dbReference type="InterPro" id="IPR006585">
    <property type="entry name" value="FTP1"/>
</dbReference>
<reference evidence="12" key="1">
    <citation type="submission" date="2025-08" db="UniProtKB">
        <authorList>
            <consortium name="RefSeq"/>
        </authorList>
    </citation>
    <scope>IDENTIFICATION</scope>
    <source>
        <strain evidence="12">J_2021</strain>
        <tissue evidence="12">Erythrocytes</tissue>
    </source>
</reference>
<feature type="domain" description="Fucolectin tachylectin-4 pentraxin-1" evidence="10">
    <location>
        <begin position="1637"/>
        <end position="1778"/>
    </location>
</feature>
<feature type="domain" description="Fucolectin tachylectin-4 pentraxin-1" evidence="10">
    <location>
        <begin position="2211"/>
        <end position="2349"/>
    </location>
</feature>
<evidence type="ECO:0000259" key="10">
    <source>
        <dbReference type="SMART" id="SM00607"/>
    </source>
</evidence>
<feature type="domain" description="Fucolectin tachylectin-4 pentraxin-1" evidence="10">
    <location>
        <begin position="170"/>
        <end position="318"/>
    </location>
</feature>
<feature type="domain" description="Fucolectin tachylectin-4 pentraxin-1" evidence="10">
    <location>
        <begin position="1781"/>
        <end position="1922"/>
    </location>
</feature>
<dbReference type="GO" id="GO:0001868">
    <property type="term" value="P:regulation of complement activation, lectin pathway"/>
    <property type="evidence" value="ECO:0007669"/>
    <property type="project" value="UniProtKB-ARBA"/>
</dbReference>
<keyword evidence="9" id="KW-0732">Signal</keyword>
<dbReference type="PANTHER" id="PTHR45713:SF11">
    <property type="entry name" value="FUCOLECTIN TACHYLECTIN-4 PENTRAXIN-1 DOMAIN-CONTAINING PROTEIN"/>
    <property type="match status" value="1"/>
</dbReference>
<feature type="domain" description="Fucolectin tachylectin-4 pentraxin-1" evidence="10">
    <location>
        <begin position="1061"/>
        <end position="1202"/>
    </location>
</feature>
<dbReference type="InterPro" id="IPR051941">
    <property type="entry name" value="BG_Antigen-Binding_Lectin"/>
</dbReference>
<evidence type="ECO:0000256" key="9">
    <source>
        <dbReference type="SAM" id="SignalP"/>
    </source>
</evidence>
<dbReference type="SMART" id="SM00607">
    <property type="entry name" value="FTP"/>
    <property type="match status" value="13"/>
</dbReference>
<keyword evidence="4" id="KW-0479">Metal-binding</keyword>
<feature type="domain" description="Fucolectin tachylectin-4 pentraxin-1" evidence="10">
    <location>
        <begin position="1924"/>
        <end position="2067"/>
    </location>
</feature>
<protein>
    <submittedName>
        <fullName evidence="12">Uncharacterized protein LOC108718613 isoform X3</fullName>
    </submittedName>
</protein>
<comment type="subunit">
    <text evidence="3">Homotrimer.</text>
</comment>
<evidence type="ECO:0000313" key="11">
    <source>
        <dbReference type="Proteomes" id="UP000186698"/>
    </source>
</evidence>
<feature type="domain" description="Fucolectin tachylectin-4 pentraxin-1" evidence="10">
    <location>
        <begin position="1493"/>
        <end position="1636"/>
    </location>
</feature>
<dbReference type="Gene3D" id="2.60.120.260">
    <property type="entry name" value="Galactose-binding domain-like"/>
    <property type="match status" value="13"/>
</dbReference>
<proteinExistence type="inferred from homology"/>
<evidence type="ECO:0000256" key="4">
    <source>
        <dbReference type="ARBA" id="ARBA00022723"/>
    </source>
</evidence>
<evidence type="ECO:0000256" key="3">
    <source>
        <dbReference type="ARBA" id="ARBA00011233"/>
    </source>
</evidence>
<feature type="domain" description="Fucolectin tachylectin-4 pentraxin-1" evidence="10">
    <location>
        <begin position="1349"/>
        <end position="1492"/>
    </location>
</feature>
<comment type="function">
    <text evidence="1">Acts as a defensive agent. Recognizes blood group fucosylated oligosaccharides including A, B, H and Lewis B-type antigens. Does not recognize Lewis A antigen and has low affinity for monovalent haptens.</text>
</comment>
<dbReference type="OrthoDB" id="547680at2759"/>
<feature type="region of interest" description="Disordered" evidence="8">
    <location>
        <begin position="926"/>
        <end position="956"/>
    </location>
</feature>
<dbReference type="GO" id="GO:0046872">
    <property type="term" value="F:metal ion binding"/>
    <property type="evidence" value="ECO:0007669"/>
    <property type="project" value="UniProtKB-KW"/>
</dbReference>
<dbReference type="RefSeq" id="XP_041422609.1">
    <property type="nucleotide sequence ID" value="XM_041566675.1"/>
</dbReference>
<dbReference type="PANTHER" id="PTHR45713">
    <property type="entry name" value="FTP DOMAIN-CONTAINING PROTEIN"/>
    <property type="match status" value="1"/>
</dbReference>
<dbReference type="InterPro" id="IPR008979">
    <property type="entry name" value="Galactose-bd-like_sf"/>
</dbReference>
<dbReference type="SUPFAM" id="SSF49785">
    <property type="entry name" value="Galactose-binding domain-like"/>
    <property type="match status" value="13"/>
</dbReference>
<keyword evidence="5" id="KW-0430">Lectin</keyword>
<accession>A0A8J1L215</accession>
<feature type="signal peptide" evidence="9">
    <location>
        <begin position="1"/>
        <end position="16"/>
    </location>
</feature>
<feature type="domain" description="Fucolectin tachylectin-4 pentraxin-1" evidence="10">
    <location>
        <begin position="1205"/>
        <end position="1346"/>
    </location>
</feature>
<dbReference type="GO" id="GO:0042806">
    <property type="term" value="F:fucose binding"/>
    <property type="evidence" value="ECO:0007669"/>
    <property type="project" value="UniProtKB-ARBA"/>
</dbReference>
<name>A0A8J1L215_XENLA</name>
<feature type="domain" description="Fucolectin tachylectin-4 pentraxin-1" evidence="10">
    <location>
        <begin position="320"/>
        <end position="460"/>
    </location>
</feature>
<evidence type="ECO:0000256" key="6">
    <source>
        <dbReference type="ARBA" id="ARBA00022837"/>
    </source>
</evidence>